<dbReference type="OrthoDB" id="1902587at2759"/>
<evidence type="ECO:0000256" key="3">
    <source>
        <dbReference type="ARBA" id="ARBA00023110"/>
    </source>
</evidence>
<feature type="domain" description="PPIase FKBP-type" evidence="8">
    <location>
        <begin position="44"/>
        <end position="133"/>
    </location>
</feature>
<dbReference type="STRING" id="4955.A0A1G4MGP7"/>
<dbReference type="OMA" id="KPASCEI"/>
<proteinExistence type="inferred from homology"/>
<dbReference type="EMBL" id="LT598486">
    <property type="protein sequence ID" value="SCW03009.1"/>
    <property type="molecule type" value="Genomic_DNA"/>
</dbReference>
<dbReference type="InterPro" id="IPR001179">
    <property type="entry name" value="PPIase_FKBP_dom"/>
</dbReference>
<evidence type="ECO:0000313" key="10">
    <source>
        <dbReference type="Proteomes" id="UP000190831"/>
    </source>
</evidence>
<name>A0A1G4MGP7_LACFM</name>
<sequence length="138" mass="15071">MQLFKIISLLITSSVVVADKLTELSIGILHEVPESECTIQASKGDIVSVHYTGSLKESGDIFDSSYKRGAPIQFTLGHGQVIAGWDQGIMGMCINEKRKLYIPSEMGYGSRGAGGVIPPDADLIFETELVDIRRRDEL</sequence>
<evidence type="ECO:0000256" key="4">
    <source>
        <dbReference type="ARBA" id="ARBA00023235"/>
    </source>
</evidence>
<dbReference type="PANTHER" id="PTHR45779:SF7">
    <property type="entry name" value="PEPTIDYLPROLYL ISOMERASE"/>
    <property type="match status" value="1"/>
</dbReference>
<dbReference type="FunFam" id="3.10.50.40:FF:000006">
    <property type="entry name" value="Peptidyl-prolyl cis-trans isomerase"/>
    <property type="match status" value="1"/>
</dbReference>
<evidence type="ECO:0000256" key="2">
    <source>
        <dbReference type="ARBA" id="ARBA00013194"/>
    </source>
</evidence>
<dbReference type="AlphaFoldDB" id="A0A1G4MGP7"/>
<keyword evidence="10" id="KW-1185">Reference proteome</keyword>
<dbReference type="InterPro" id="IPR044609">
    <property type="entry name" value="FKBP2/11"/>
</dbReference>
<comment type="catalytic activity">
    <reaction evidence="1 6">
        <text>[protein]-peptidylproline (omega=180) = [protein]-peptidylproline (omega=0)</text>
        <dbReference type="Rhea" id="RHEA:16237"/>
        <dbReference type="Rhea" id="RHEA-COMP:10747"/>
        <dbReference type="Rhea" id="RHEA-COMP:10748"/>
        <dbReference type="ChEBI" id="CHEBI:83833"/>
        <dbReference type="ChEBI" id="CHEBI:83834"/>
        <dbReference type="EC" id="5.2.1.8"/>
    </reaction>
</comment>
<accession>A0A1G4MGP7</accession>
<gene>
    <name evidence="9" type="ORF">LAFE_0G00936G</name>
</gene>
<dbReference type="Gene3D" id="3.10.50.40">
    <property type="match status" value="1"/>
</dbReference>
<evidence type="ECO:0000313" key="9">
    <source>
        <dbReference type="EMBL" id="SCW03009.1"/>
    </source>
</evidence>
<feature type="chain" id="PRO_5009237337" description="peptidylprolyl isomerase" evidence="7">
    <location>
        <begin position="19"/>
        <end position="138"/>
    </location>
</feature>
<dbReference type="EC" id="5.2.1.8" evidence="2 6"/>
<keyword evidence="4 6" id="KW-0413">Isomerase</keyword>
<feature type="signal peptide" evidence="7">
    <location>
        <begin position="1"/>
        <end position="18"/>
    </location>
</feature>
<dbReference type="SUPFAM" id="SSF54534">
    <property type="entry name" value="FKBP-like"/>
    <property type="match status" value="1"/>
</dbReference>
<evidence type="ECO:0000256" key="5">
    <source>
        <dbReference type="ARBA" id="ARBA00024206"/>
    </source>
</evidence>
<evidence type="ECO:0000256" key="6">
    <source>
        <dbReference type="PROSITE-ProRule" id="PRU00277"/>
    </source>
</evidence>
<dbReference type="Proteomes" id="UP000190831">
    <property type="component" value="Chromosome G"/>
</dbReference>
<organism evidence="9 10">
    <name type="scientific">Lachancea fermentati</name>
    <name type="common">Zygosaccharomyces fermentati</name>
    <dbReference type="NCBI Taxonomy" id="4955"/>
    <lineage>
        <taxon>Eukaryota</taxon>
        <taxon>Fungi</taxon>
        <taxon>Dikarya</taxon>
        <taxon>Ascomycota</taxon>
        <taxon>Saccharomycotina</taxon>
        <taxon>Saccharomycetes</taxon>
        <taxon>Saccharomycetales</taxon>
        <taxon>Saccharomycetaceae</taxon>
        <taxon>Lachancea</taxon>
    </lineage>
</organism>
<evidence type="ECO:0000256" key="7">
    <source>
        <dbReference type="SAM" id="SignalP"/>
    </source>
</evidence>
<keyword evidence="3 6" id="KW-0697">Rotamase</keyword>
<dbReference type="InterPro" id="IPR046357">
    <property type="entry name" value="PPIase_dom_sf"/>
</dbReference>
<evidence type="ECO:0000259" key="8">
    <source>
        <dbReference type="PROSITE" id="PS50059"/>
    </source>
</evidence>
<dbReference type="GO" id="GO:0005783">
    <property type="term" value="C:endoplasmic reticulum"/>
    <property type="evidence" value="ECO:0007669"/>
    <property type="project" value="TreeGrafter"/>
</dbReference>
<keyword evidence="7" id="KW-0732">Signal</keyword>
<dbReference type="GO" id="GO:0003755">
    <property type="term" value="F:peptidyl-prolyl cis-trans isomerase activity"/>
    <property type="evidence" value="ECO:0007669"/>
    <property type="project" value="UniProtKB-KW"/>
</dbReference>
<reference evidence="9 10" key="1">
    <citation type="submission" date="2016-03" db="EMBL/GenBank/DDBJ databases">
        <authorList>
            <person name="Devillers H."/>
        </authorList>
    </citation>
    <scope>NUCLEOTIDE SEQUENCE [LARGE SCALE GENOMIC DNA]</scope>
    <source>
        <strain evidence="9">CBS 6772</strain>
    </source>
</reference>
<comment type="similarity">
    <text evidence="5">Belongs to the FKBP-type PPIase family. FKBP2 subfamily.</text>
</comment>
<protein>
    <recommendedName>
        <fullName evidence="2 6">peptidylprolyl isomerase</fullName>
        <ecNumber evidence="2 6">5.2.1.8</ecNumber>
    </recommendedName>
</protein>
<dbReference type="PROSITE" id="PS50059">
    <property type="entry name" value="FKBP_PPIASE"/>
    <property type="match status" value="1"/>
</dbReference>
<dbReference type="PANTHER" id="PTHR45779">
    <property type="entry name" value="PEPTIDYLPROLYL ISOMERASE"/>
    <property type="match status" value="1"/>
</dbReference>
<evidence type="ECO:0000256" key="1">
    <source>
        <dbReference type="ARBA" id="ARBA00000971"/>
    </source>
</evidence>
<dbReference type="Pfam" id="PF00254">
    <property type="entry name" value="FKBP_C"/>
    <property type="match status" value="1"/>
</dbReference>